<dbReference type="SUPFAM" id="SSF53383">
    <property type="entry name" value="PLP-dependent transferases"/>
    <property type="match status" value="1"/>
</dbReference>
<accession>A0A5C0B5N2</accession>
<gene>
    <name evidence="12" type="ORF">FXN63_26330</name>
</gene>
<comment type="catalytic activity">
    <reaction evidence="9">
        <text>O-phospho-L-threonine + H(+) = (R)-1-aminopropan-2-yl phosphate + CO2</text>
        <dbReference type="Rhea" id="RHEA:11492"/>
        <dbReference type="ChEBI" id="CHEBI:15378"/>
        <dbReference type="ChEBI" id="CHEBI:16526"/>
        <dbReference type="ChEBI" id="CHEBI:58563"/>
        <dbReference type="ChEBI" id="CHEBI:58675"/>
        <dbReference type="EC" id="4.1.1.81"/>
    </reaction>
</comment>
<evidence type="ECO:0000313" key="12">
    <source>
        <dbReference type="EMBL" id="QEI08973.1"/>
    </source>
</evidence>
<evidence type="ECO:0000256" key="8">
    <source>
        <dbReference type="ARBA" id="ARBA00029996"/>
    </source>
</evidence>
<dbReference type="InterPro" id="IPR005860">
    <property type="entry name" value="CobD"/>
</dbReference>
<evidence type="ECO:0000256" key="10">
    <source>
        <dbReference type="SAM" id="MobiDB-lite"/>
    </source>
</evidence>
<evidence type="ECO:0000256" key="7">
    <source>
        <dbReference type="ARBA" id="ARBA00023239"/>
    </source>
</evidence>
<dbReference type="InterPro" id="IPR015421">
    <property type="entry name" value="PyrdxlP-dep_Trfase_major"/>
</dbReference>
<dbReference type="EC" id="4.1.1.81" evidence="4"/>
<dbReference type="PANTHER" id="PTHR42885:SF1">
    <property type="entry name" value="THREONINE-PHOSPHATE DECARBOXYLASE"/>
    <property type="match status" value="1"/>
</dbReference>
<comment type="pathway">
    <text evidence="3">Cofactor biosynthesis; adenosylcobalamin biosynthesis.</text>
</comment>
<dbReference type="Gene3D" id="3.90.1150.10">
    <property type="entry name" value="Aspartate Aminotransferase, domain 1"/>
    <property type="match status" value="1"/>
</dbReference>
<evidence type="ECO:0000313" key="13">
    <source>
        <dbReference type="Proteomes" id="UP000325161"/>
    </source>
</evidence>
<dbReference type="UniPathway" id="UPA00148"/>
<evidence type="ECO:0000256" key="4">
    <source>
        <dbReference type="ARBA" id="ARBA00012285"/>
    </source>
</evidence>
<evidence type="ECO:0000259" key="11">
    <source>
        <dbReference type="Pfam" id="PF00155"/>
    </source>
</evidence>
<comment type="function">
    <text evidence="2">Decarboxylates L-threonine-O-3-phosphate to yield (R)-1-amino-2-propanol O-2-phosphate, the precursor for the linkage between the nucleotide loop and the corrin ring in cobalamin.</text>
</comment>
<evidence type="ECO:0000256" key="5">
    <source>
        <dbReference type="ARBA" id="ARBA00022573"/>
    </source>
</evidence>
<evidence type="ECO:0000256" key="3">
    <source>
        <dbReference type="ARBA" id="ARBA00004953"/>
    </source>
</evidence>
<dbReference type="AlphaFoldDB" id="A0A5C0B5N2"/>
<organism evidence="12 13">
    <name type="scientific">Pigmentiphaga aceris</name>
    <dbReference type="NCBI Taxonomy" id="1940612"/>
    <lineage>
        <taxon>Bacteria</taxon>
        <taxon>Pseudomonadati</taxon>
        <taxon>Pseudomonadota</taxon>
        <taxon>Betaproteobacteria</taxon>
        <taxon>Burkholderiales</taxon>
        <taxon>Alcaligenaceae</taxon>
        <taxon>Pigmentiphaga</taxon>
    </lineage>
</organism>
<protein>
    <recommendedName>
        <fullName evidence="4">threonine-phosphate decarboxylase</fullName>
        <ecNumber evidence="4">4.1.1.81</ecNumber>
    </recommendedName>
    <alternativeName>
        <fullName evidence="8">L-threonine-O-3-phosphate decarboxylase</fullName>
    </alternativeName>
</protein>
<dbReference type="InterPro" id="IPR004839">
    <property type="entry name" value="Aminotransferase_I/II_large"/>
</dbReference>
<dbReference type="GO" id="GO:0030170">
    <property type="term" value="F:pyridoxal phosphate binding"/>
    <property type="evidence" value="ECO:0007669"/>
    <property type="project" value="InterPro"/>
</dbReference>
<dbReference type="EMBL" id="CP043046">
    <property type="protein sequence ID" value="QEI08973.1"/>
    <property type="molecule type" value="Genomic_DNA"/>
</dbReference>
<keyword evidence="5" id="KW-0169">Cobalamin biosynthesis</keyword>
<dbReference type="KEGG" id="pacr:FXN63_26330"/>
<dbReference type="NCBIfam" id="TIGR01140">
    <property type="entry name" value="L_thr_O3P_dcar"/>
    <property type="match status" value="1"/>
</dbReference>
<proteinExistence type="predicted"/>
<reference evidence="12 13" key="1">
    <citation type="submission" date="2019-08" db="EMBL/GenBank/DDBJ databases">
        <title>Amphibian skin-associated Pigmentiphaga: genome sequence and occurrence across geography and hosts.</title>
        <authorList>
            <person name="Bletz M.C."/>
            <person name="Bunk B."/>
            <person name="Sproeer C."/>
            <person name="Biwer P."/>
            <person name="Reiter S."/>
            <person name="Rabemananjara F.C.E."/>
            <person name="Schulz S."/>
            <person name="Overmann J."/>
            <person name="Vences M."/>
        </authorList>
    </citation>
    <scope>NUCLEOTIDE SEQUENCE [LARGE SCALE GENOMIC DNA]</scope>
    <source>
        <strain evidence="12 13">Mada1488</strain>
    </source>
</reference>
<dbReference type="GO" id="GO:0009236">
    <property type="term" value="P:cobalamin biosynthetic process"/>
    <property type="evidence" value="ECO:0007669"/>
    <property type="project" value="UniProtKB-UniPathway"/>
</dbReference>
<evidence type="ECO:0000256" key="9">
    <source>
        <dbReference type="ARBA" id="ARBA00048531"/>
    </source>
</evidence>
<dbReference type="Pfam" id="PF00155">
    <property type="entry name" value="Aminotran_1_2"/>
    <property type="match status" value="1"/>
</dbReference>
<keyword evidence="6" id="KW-0663">Pyridoxal phosphate</keyword>
<evidence type="ECO:0000256" key="2">
    <source>
        <dbReference type="ARBA" id="ARBA00003444"/>
    </source>
</evidence>
<name>A0A5C0B5N2_9BURK</name>
<comment type="cofactor">
    <cofactor evidence="1">
        <name>pyridoxal 5'-phosphate</name>
        <dbReference type="ChEBI" id="CHEBI:597326"/>
    </cofactor>
</comment>
<keyword evidence="13" id="KW-1185">Reference proteome</keyword>
<dbReference type="PROSITE" id="PS00105">
    <property type="entry name" value="AA_TRANSFER_CLASS_1"/>
    <property type="match status" value="1"/>
</dbReference>
<dbReference type="CDD" id="cd00609">
    <property type="entry name" value="AAT_like"/>
    <property type="match status" value="1"/>
</dbReference>
<feature type="domain" description="Aminotransferase class I/classII large" evidence="11">
    <location>
        <begin position="160"/>
        <end position="378"/>
    </location>
</feature>
<sequence length="440" mass="47095">MAIGVARRGLVGGLAVVRGHHARDGGKQARGTGDNNDGITENRPAKYRCAKHTDYTDHAPSPRVASHATHRYACKYSGSGPVTAHRINTENSGTGAKTSPATDISEITGTGVVTHGGNLRQAIAQYGGDPADWMDLSTGINPHAYPAPPIAADAWHRLPEPDARLVDAACAYYRAPVLLPVAGTQAAIQALPRLRAHSRVAIVSPTYAEHALRWREAAHAVTEISPADIDIHIDHCDVLVICNPNNPTGHRTTPDLLLAWSQRLASRNGWLVVDEAFGDMEPALSVAAHCQQPGLIVLRSVGKFFGLAGLRLGFVGAVPVVLERLAALLGPWAISGPAQQVGVAALSDDAWQRDMRARLADDGLRLRQLLAQYLPATSGTDLFQWCAAPVPTALHEHLARHHIWVRLFPNAARGLRWGLPAAKSDWARLDLSLAGFQIGA</sequence>
<feature type="region of interest" description="Disordered" evidence="10">
    <location>
        <begin position="21"/>
        <end position="42"/>
    </location>
</feature>
<dbReference type="OrthoDB" id="9799304at2"/>
<evidence type="ECO:0000256" key="1">
    <source>
        <dbReference type="ARBA" id="ARBA00001933"/>
    </source>
</evidence>
<dbReference type="InterPro" id="IPR015424">
    <property type="entry name" value="PyrdxlP-dep_Trfase"/>
</dbReference>
<dbReference type="InterPro" id="IPR015422">
    <property type="entry name" value="PyrdxlP-dep_Trfase_small"/>
</dbReference>
<dbReference type="GO" id="GO:0048472">
    <property type="term" value="F:threonine-phosphate decarboxylase activity"/>
    <property type="evidence" value="ECO:0007669"/>
    <property type="project" value="UniProtKB-EC"/>
</dbReference>
<keyword evidence="7 12" id="KW-0456">Lyase</keyword>
<evidence type="ECO:0000256" key="6">
    <source>
        <dbReference type="ARBA" id="ARBA00022898"/>
    </source>
</evidence>
<dbReference type="Gene3D" id="3.40.640.10">
    <property type="entry name" value="Type I PLP-dependent aspartate aminotransferase-like (Major domain)"/>
    <property type="match status" value="1"/>
</dbReference>
<dbReference type="Proteomes" id="UP000325161">
    <property type="component" value="Chromosome"/>
</dbReference>
<dbReference type="PANTHER" id="PTHR42885">
    <property type="entry name" value="HISTIDINOL-PHOSPHATE AMINOTRANSFERASE-RELATED"/>
    <property type="match status" value="1"/>
</dbReference>
<dbReference type="InterPro" id="IPR004838">
    <property type="entry name" value="NHTrfase_class1_PyrdxlP-BS"/>
</dbReference>